<dbReference type="RefSeq" id="WP_013045527.1">
    <property type="nucleotide sequence ID" value="NC_014010.1"/>
</dbReference>
<keyword evidence="3 7" id="KW-0808">Transferase</keyword>
<gene>
    <name evidence="7" type="ordered locus">SAR116_0655</name>
</gene>
<evidence type="ECO:0000256" key="2">
    <source>
        <dbReference type="ARBA" id="ARBA00022603"/>
    </source>
</evidence>
<dbReference type="AlphaFoldDB" id="D5BRK1"/>
<dbReference type="eggNOG" id="COG2230">
    <property type="taxonomic scope" value="Bacteria"/>
</dbReference>
<dbReference type="PIRSF" id="PIRSF003085">
    <property type="entry name" value="CMAS"/>
    <property type="match status" value="1"/>
</dbReference>
<dbReference type="InterPro" id="IPR029063">
    <property type="entry name" value="SAM-dependent_MTases_sf"/>
</dbReference>
<dbReference type="PANTHER" id="PTHR43667">
    <property type="entry name" value="CYCLOPROPANE-FATTY-ACYL-PHOSPHOLIPID SYNTHASE"/>
    <property type="match status" value="1"/>
</dbReference>
<evidence type="ECO:0000256" key="4">
    <source>
        <dbReference type="ARBA" id="ARBA00022691"/>
    </source>
</evidence>
<dbReference type="CDD" id="cd02440">
    <property type="entry name" value="AdoMet_MTases"/>
    <property type="match status" value="1"/>
</dbReference>
<evidence type="ECO:0000256" key="3">
    <source>
        <dbReference type="ARBA" id="ARBA00022679"/>
    </source>
</evidence>
<dbReference type="GO" id="GO:0008825">
    <property type="term" value="F:cyclopropane-fatty-acyl-phospholipid synthase activity"/>
    <property type="evidence" value="ECO:0007669"/>
    <property type="project" value="UniProtKB-EC"/>
</dbReference>
<evidence type="ECO:0000313" key="8">
    <source>
        <dbReference type="Proteomes" id="UP000007460"/>
    </source>
</evidence>
<evidence type="ECO:0000256" key="6">
    <source>
        <dbReference type="PIRSR" id="PIRSR003085-1"/>
    </source>
</evidence>
<reference evidence="7 8" key="1">
    <citation type="journal article" date="2010" name="J. Bacteriol.">
        <title>Complete genome sequence of "Candidatus Puniceispirillum marinum" IMCC1322, a representative of the SAR116 clade in the Alphaproteobacteria.</title>
        <authorList>
            <person name="Oh H.M."/>
            <person name="Kwon K.K."/>
            <person name="Kang I."/>
            <person name="Kang S.G."/>
            <person name="Lee J.H."/>
            <person name="Kim S.J."/>
            <person name="Cho J.C."/>
        </authorList>
    </citation>
    <scope>NUCLEOTIDE SEQUENCE [LARGE SCALE GENOMIC DNA]</scope>
    <source>
        <strain evidence="7 8">IMCC1322</strain>
    </source>
</reference>
<dbReference type="STRING" id="488538.SAR116_0655"/>
<keyword evidence="8" id="KW-1185">Reference proteome</keyword>
<sequence>MLNWIALSVFKQFVNVGKITVKIADKKPITCYGRHDGPSVMVTLRSNRVFREIVMRPDLAIGEAYMNGDLIIENDDLDSLMLFLMSNHRHWLTHWAGRTSLAISNRLAFLRHHNLVRASKRNVAHHYDLKDTLFDSFLDPRRQYSCAYSDDSTTTIEQAQINKLARIAAKLNIQPHDTILDIGCGWGGLAHALIDCVPETHVTGITLSERQLDFATQQRDQSGRQQQLDFHLRDYRHQTGKFDRIVSVGMLEHVGPGNYDTYFKTIKKLLKPKGVALIHSIGVYAHPHPCNRWLAKYIFPGGYLPSLEQMVKSVSKQGLKIIDVEIMRDHYAETLRHWRLRFRNNIDTIRSEYDDRFIRMWEFYLVGCEYFFRVQEGMVFQFQLAHDHTAVPLARNYITHQQKIYRDLLCKTPPFGNRNS</sequence>
<evidence type="ECO:0000256" key="5">
    <source>
        <dbReference type="ARBA" id="ARBA00023098"/>
    </source>
</evidence>
<keyword evidence="2 7" id="KW-0489">Methyltransferase</keyword>
<dbReference type="InterPro" id="IPR003333">
    <property type="entry name" value="CMAS"/>
</dbReference>
<dbReference type="EC" id="2.1.1.79" evidence="7"/>
<dbReference type="KEGG" id="apb:SAR116_0655"/>
<feature type="active site" evidence="6">
    <location>
        <position position="368"/>
    </location>
</feature>
<name>D5BRK1_PUNMI</name>
<protein>
    <submittedName>
        <fullName evidence="7">Cyclopropane-fatty-acyl-phospholipid synthase</fullName>
        <ecNumber evidence="7">2.1.1.79</ecNumber>
    </submittedName>
</protein>
<dbReference type="Pfam" id="PF02353">
    <property type="entry name" value="CMAS"/>
    <property type="match status" value="1"/>
</dbReference>
<dbReference type="EMBL" id="CP001751">
    <property type="protein sequence ID" value="ADE38898.1"/>
    <property type="molecule type" value="Genomic_DNA"/>
</dbReference>
<keyword evidence="5" id="KW-0443">Lipid metabolism</keyword>
<proteinExistence type="inferred from homology"/>
<keyword evidence="4" id="KW-0949">S-adenosyl-L-methionine</keyword>
<dbReference type="Gene3D" id="3.40.50.150">
    <property type="entry name" value="Vaccinia Virus protein VP39"/>
    <property type="match status" value="1"/>
</dbReference>
<dbReference type="GO" id="GO:0008610">
    <property type="term" value="P:lipid biosynthetic process"/>
    <property type="evidence" value="ECO:0007669"/>
    <property type="project" value="InterPro"/>
</dbReference>
<dbReference type="HOGENOM" id="CLU_026434_6_1_5"/>
<comment type="similarity">
    <text evidence="1">Belongs to the CFA/CMAS family.</text>
</comment>
<evidence type="ECO:0000256" key="1">
    <source>
        <dbReference type="ARBA" id="ARBA00010815"/>
    </source>
</evidence>
<dbReference type="GO" id="GO:0032259">
    <property type="term" value="P:methylation"/>
    <property type="evidence" value="ECO:0007669"/>
    <property type="project" value="UniProtKB-KW"/>
</dbReference>
<dbReference type="SUPFAM" id="SSF53335">
    <property type="entry name" value="S-adenosyl-L-methionine-dependent methyltransferases"/>
    <property type="match status" value="1"/>
</dbReference>
<accession>D5BRK1</accession>
<evidence type="ECO:0000313" key="7">
    <source>
        <dbReference type="EMBL" id="ADE38898.1"/>
    </source>
</evidence>
<organism evidence="7 8">
    <name type="scientific">Puniceispirillum marinum (strain IMCC1322)</name>
    <dbReference type="NCBI Taxonomy" id="488538"/>
    <lineage>
        <taxon>Bacteria</taxon>
        <taxon>Pseudomonadati</taxon>
        <taxon>Pseudomonadota</taxon>
        <taxon>Alphaproteobacteria</taxon>
        <taxon>Candidatus Puniceispirillales</taxon>
        <taxon>Candidatus Puniceispirillaceae</taxon>
        <taxon>Candidatus Puniceispirillum</taxon>
    </lineage>
</organism>
<dbReference type="InterPro" id="IPR050723">
    <property type="entry name" value="CFA/CMAS"/>
</dbReference>
<dbReference type="Proteomes" id="UP000007460">
    <property type="component" value="Chromosome"/>
</dbReference>
<dbReference type="PANTHER" id="PTHR43667:SF2">
    <property type="entry name" value="FATTY ACID C-METHYL TRANSFERASE"/>
    <property type="match status" value="1"/>
</dbReference>